<organism evidence="1 2">
    <name type="scientific">Candidatus Harrisonbacteria bacterium RIFCSPHIGHO2_02_FULL_42_16</name>
    <dbReference type="NCBI Taxonomy" id="1798404"/>
    <lineage>
        <taxon>Bacteria</taxon>
        <taxon>Candidatus Harrisoniibacteriota</taxon>
    </lineage>
</organism>
<accession>A0A1G1ZGH0</accession>
<sequence>MIKKWLQKALAVILAFIRGGKEETVPQSAELAGSRKRVFFRSRKWALIYRGLRLRYRVGSIASVDGSGRAWIELKNQLGERMFVRRKVNRVYYFPN</sequence>
<protein>
    <submittedName>
        <fullName evidence="1">Uncharacterized protein</fullName>
    </submittedName>
</protein>
<name>A0A1G1ZGH0_9BACT</name>
<reference evidence="1 2" key="1">
    <citation type="journal article" date="2016" name="Nat. Commun.">
        <title>Thousands of microbial genomes shed light on interconnected biogeochemical processes in an aquifer system.</title>
        <authorList>
            <person name="Anantharaman K."/>
            <person name="Brown C.T."/>
            <person name="Hug L.A."/>
            <person name="Sharon I."/>
            <person name="Castelle C.J."/>
            <person name="Probst A.J."/>
            <person name="Thomas B.C."/>
            <person name="Singh A."/>
            <person name="Wilkins M.J."/>
            <person name="Karaoz U."/>
            <person name="Brodie E.L."/>
            <person name="Williams K.H."/>
            <person name="Hubbard S.S."/>
            <person name="Banfield J.F."/>
        </authorList>
    </citation>
    <scope>NUCLEOTIDE SEQUENCE [LARGE SCALE GENOMIC DNA]</scope>
</reference>
<dbReference type="EMBL" id="MHJG01000020">
    <property type="protein sequence ID" value="OGY63615.1"/>
    <property type="molecule type" value="Genomic_DNA"/>
</dbReference>
<dbReference type="Proteomes" id="UP000177960">
    <property type="component" value="Unassembled WGS sequence"/>
</dbReference>
<proteinExistence type="predicted"/>
<evidence type="ECO:0000313" key="1">
    <source>
        <dbReference type="EMBL" id="OGY63615.1"/>
    </source>
</evidence>
<evidence type="ECO:0000313" key="2">
    <source>
        <dbReference type="Proteomes" id="UP000177960"/>
    </source>
</evidence>
<dbReference type="AlphaFoldDB" id="A0A1G1ZGH0"/>
<comment type="caution">
    <text evidence="1">The sequence shown here is derived from an EMBL/GenBank/DDBJ whole genome shotgun (WGS) entry which is preliminary data.</text>
</comment>
<gene>
    <name evidence="1" type="ORF">A3B92_03100</name>
</gene>
<dbReference type="STRING" id="1798404.A3B92_03100"/>